<feature type="chain" id="PRO_5022737149" evidence="3">
    <location>
        <begin position="19"/>
        <end position="1028"/>
    </location>
</feature>
<evidence type="ECO:0000256" key="1">
    <source>
        <dbReference type="ARBA" id="ARBA00022729"/>
    </source>
</evidence>
<feature type="domain" description="WSC" evidence="4">
    <location>
        <begin position="392"/>
        <end position="489"/>
    </location>
</feature>
<dbReference type="Pfam" id="PF09118">
    <property type="entry name" value="GO-like_E_set"/>
    <property type="match status" value="1"/>
</dbReference>
<dbReference type="PROSITE" id="PS51212">
    <property type="entry name" value="WSC"/>
    <property type="match status" value="4"/>
</dbReference>
<dbReference type="Gene3D" id="2.130.10.80">
    <property type="entry name" value="Galactose oxidase/kelch, beta-propeller"/>
    <property type="match status" value="1"/>
</dbReference>
<feature type="domain" description="WSC" evidence="4">
    <location>
        <begin position="47"/>
        <end position="141"/>
    </location>
</feature>
<dbReference type="Pfam" id="PF01822">
    <property type="entry name" value="WSC"/>
    <property type="match status" value="4"/>
</dbReference>
<evidence type="ECO:0000313" key="5">
    <source>
        <dbReference type="EMBL" id="TFK97152.1"/>
    </source>
</evidence>
<dbReference type="InterPro" id="IPR009880">
    <property type="entry name" value="Glyoxal_oxidase_N"/>
</dbReference>
<sequence length="1028" mass="110378">MVKSTLAALLLLPQLAAATTEQHHTRSFSSRPLNHRRQTVPTNLPGNWTSLGCFTDQGGARTLGGSTYASGNAMTAGACIAYCEERDFIYAGTEFGIECFCGNNLANGSTNTTLSECNMPCSGDSTQPCGAGGRLNVYWSGEEPPPGPETVESVGDWVSLGCYSDEGGVRTLPTAMGVTGQLTIESCTSACFTSGYQFAGAEYSRECFCGSAIGNNGAPRPLADCNMICDGNPLQFCGGPGRLNLYNYTADDLPPINNPGPGPNPGTPVFPVDEGLPGTWEYVGCFVDNRFGRILTQGYGADGENTVASCIDQCIGAGYNVSGTEFGAECFCGNAILNDGALATADTQCSMGCAGNSTQACGAGDRMSIYAVGGNVTIYPVPLIQKDELPGEWEYQGCYPDFINNQRTLKYQVLHPTNLSATHCLERCGAYGYPAAGLEYGTECWCGDVEDMEVVGAEPTPEADCSFICSGDPFHTCGGAQRLQMYYWKGENNRFDVWHTPEVTGWYEYITPGVVIPLISTVGINGKISFLEKTGTSSFENSTGGYEYDISLAGDFSKAYREMHPRTDVFCGASIVLPDRAGRQINVGGWSLVSTFGIRLYAPDGVLGVNGTNDWEEEPDSLQLQRGRWYPTVILMQNSSILVVGGQTGENAPPQPNLEILPKPEGGDTVVHLDWLDTPNQDVQTLYPFMYVLRDGSIFISYWHQARILDPVDFSTVTILPDSPGSVDRFLSGRNYPLEGSATIFPQYAPYDEPLTILMCGGSNPLGNGEALDNCVSIQPEVEEPTWLLERMPSKRVLSCFAALPDGTYLLVNGAHAGVAGFGLADDANFQAVLYDPARPPNQRMSILNSTTIARMYHSEATLLMDGRILISGSDPQDQGKHPQELRLEVYIPPYLATGLRQPTFNRPAVSDWDFGGSYTITNITLFQGTMANLRVSLMASSSSTHGLTTGGRTIFPEFSCTGRSCTIVAPPLSACPPSWHMLFILDGPTPSHATWVRIGGDPASLGDWPELPGFAPPGADGPLMPHV</sequence>
<evidence type="ECO:0000259" key="4">
    <source>
        <dbReference type="PROSITE" id="PS51212"/>
    </source>
</evidence>
<feature type="region of interest" description="Disordered" evidence="2">
    <location>
        <begin position="23"/>
        <end position="42"/>
    </location>
</feature>
<dbReference type="InterPro" id="IPR037293">
    <property type="entry name" value="Gal_Oxidase_central_sf"/>
</dbReference>
<dbReference type="InterPro" id="IPR013783">
    <property type="entry name" value="Ig-like_fold"/>
</dbReference>
<accession>A0A5C3Q590</accession>
<keyword evidence="6" id="KW-1185">Reference proteome</keyword>
<feature type="domain" description="WSC" evidence="4">
    <location>
        <begin position="156"/>
        <end position="249"/>
    </location>
</feature>
<dbReference type="Proteomes" id="UP000305067">
    <property type="component" value="Unassembled WGS sequence"/>
</dbReference>
<dbReference type="EMBL" id="ML178850">
    <property type="protein sequence ID" value="TFK97152.1"/>
    <property type="molecule type" value="Genomic_DNA"/>
</dbReference>
<dbReference type="InterPro" id="IPR014756">
    <property type="entry name" value="Ig_E-set"/>
</dbReference>
<dbReference type="InterPro" id="IPR011043">
    <property type="entry name" value="Gal_Oxase/kelch_b-propeller"/>
</dbReference>
<dbReference type="STRING" id="1884261.A0A5C3Q590"/>
<gene>
    <name evidence="5" type="ORF">BDV98DRAFT_535714</name>
</gene>
<dbReference type="OrthoDB" id="2019572at2759"/>
<feature type="signal peptide" evidence="3">
    <location>
        <begin position="1"/>
        <end position="18"/>
    </location>
</feature>
<dbReference type="SMART" id="SM00321">
    <property type="entry name" value="WSC"/>
    <property type="match status" value="4"/>
</dbReference>
<feature type="domain" description="WSC" evidence="4">
    <location>
        <begin position="279"/>
        <end position="373"/>
    </location>
</feature>
<keyword evidence="1 3" id="KW-0732">Signal</keyword>
<dbReference type="Pfam" id="PF07250">
    <property type="entry name" value="Glyoxal_oxid_N"/>
    <property type="match status" value="1"/>
</dbReference>
<dbReference type="AlphaFoldDB" id="A0A5C3Q590"/>
<evidence type="ECO:0000256" key="2">
    <source>
        <dbReference type="SAM" id="MobiDB-lite"/>
    </source>
</evidence>
<dbReference type="PANTHER" id="PTHR32208:SF105">
    <property type="entry name" value="COPPER RADICAL OXIDASE"/>
    <property type="match status" value="1"/>
</dbReference>
<name>A0A5C3Q590_9AGAR</name>
<dbReference type="CDD" id="cd02851">
    <property type="entry name" value="E_set_GO_C"/>
    <property type="match status" value="1"/>
</dbReference>
<evidence type="ECO:0000313" key="6">
    <source>
        <dbReference type="Proteomes" id="UP000305067"/>
    </source>
</evidence>
<dbReference type="Gene3D" id="2.60.40.10">
    <property type="entry name" value="Immunoglobulins"/>
    <property type="match status" value="1"/>
</dbReference>
<dbReference type="SUPFAM" id="SSF81296">
    <property type="entry name" value="E set domains"/>
    <property type="match status" value="1"/>
</dbReference>
<dbReference type="SUPFAM" id="SSF50965">
    <property type="entry name" value="Galactose oxidase, central domain"/>
    <property type="match status" value="1"/>
</dbReference>
<dbReference type="InterPro" id="IPR015202">
    <property type="entry name" value="GO-like_E_set"/>
</dbReference>
<reference evidence="5 6" key="1">
    <citation type="journal article" date="2019" name="Nat. Ecol. Evol.">
        <title>Megaphylogeny resolves global patterns of mushroom evolution.</title>
        <authorList>
            <person name="Varga T."/>
            <person name="Krizsan K."/>
            <person name="Foldi C."/>
            <person name="Dima B."/>
            <person name="Sanchez-Garcia M."/>
            <person name="Sanchez-Ramirez S."/>
            <person name="Szollosi G.J."/>
            <person name="Szarkandi J.G."/>
            <person name="Papp V."/>
            <person name="Albert L."/>
            <person name="Andreopoulos W."/>
            <person name="Angelini C."/>
            <person name="Antonin V."/>
            <person name="Barry K.W."/>
            <person name="Bougher N.L."/>
            <person name="Buchanan P."/>
            <person name="Buyck B."/>
            <person name="Bense V."/>
            <person name="Catcheside P."/>
            <person name="Chovatia M."/>
            <person name="Cooper J."/>
            <person name="Damon W."/>
            <person name="Desjardin D."/>
            <person name="Finy P."/>
            <person name="Geml J."/>
            <person name="Haridas S."/>
            <person name="Hughes K."/>
            <person name="Justo A."/>
            <person name="Karasinski D."/>
            <person name="Kautmanova I."/>
            <person name="Kiss B."/>
            <person name="Kocsube S."/>
            <person name="Kotiranta H."/>
            <person name="LaButti K.M."/>
            <person name="Lechner B.E."/>
            <person name="Liimatainen K."/>
            <person name="Lipzen A."/>
            <person name="Lukacs Z."/>
            <person name="Mihaltcheva S."/>
            <person name="Morgado L.N."/>
            <person name="Niskanen T."/>
            <person name="Noordeloos M.E."/>
            <person name="Ohm R.A."/>
            <person name="Ortiz-Santana B."/>
            <person name="Ovrebo C."/>
            <person name="Racz N."/>
            <person name="Riley R."/>
            <person name="Savchenko A."/>
            <person name="Shiryaev A."/>
            <person name="Soop K."/>
            <person name="Spirin V."/>
            <person name="Szebenyi C."/>
            <person name="Tomsovsky M."/>
            <person name="Tulloss R.E."/>
            <person name="Uehling J."/>
            <person name="Grigoriev I.V."/>
            <person name="Vagvolgyi C."/>
            <person name="Papp T."/>
            <person name="Martin F.M."/>
            <person name="Miettinen O."/>
            <person name="Hibbett D.S."/>
            <person name="Nagy L.G."/>
        </authorList>
    </citation>
    <scope>NUCLEOTIDE SEQUENCE [LARGE SCALE GENOMIC DNA]</scope>
    <source>
        <strain evidence="5 6">CBS 309.79</strain>
    </source>
</reference>
<evidence type="ECO:0000256" key="3">
    <source>
        <dbReference type="SAM" id="SignalP"/>
    </source>
</evidence>
<protein>
    <submittedName>
        <fullName evidence="5">Copper radical oxidase</fullName>
    </submittedName>
</protein>
<dbReference type="InterPro" id="IPR002889">
    <property type="entry name" value="WSC_carb-bd"/>
</dbReference>
<proteinExistence type="predicted"/>
<organism evidence="5 6">
    <name type="scientific">Pterulicium gracile</name>
    <dbReference type="NCBI Taxonomy" id="1884261"/>
    <lineage>
        <taxon>Eukaryota</taxon>
        <taxon>Fungi</taxon>
        <taxon>Dikarya</taxon>
        <taxon>Basidiomycota</taxon>
        <taxon>Agaricomycotina</taxon>
        <taxon>Agaricomycetes</taxon>
        <taxon>Agaricomycetidae</taxon>
        <taxon>Agaricales</taxon>
        <taxon>Pleurotineae</taxon>
        <taxon>Pterulaceae</taxon>
        <taxon>Pterulicium</taxon>
    </lineage>
</organism>
<dbReference type="PANTHER" id="PTHR32208">
    <property type="entry name" value="SECRETED PROTEIN-RELATED"/>
    <property type="match status" value="1"/>
</dbReference>